<dbReference type="EMBL" id="CP043661">
    <property type="protein sequence ID" value="QNE16667.1"/>
    <property type="molecule type" value="Genomic_DNA"/>
</dbReference>
<dbReference type="InterPro" id="IPR050109">
    <property type="entry name" value="HTH-type_TetR-like_transc_reg"/>
</dbReference>
<evidence type="ECO:0000256" key="4">
    <source>
        <dbReference type="PROSITE-ProRule" id="PRU00335"/>
    </source>
</evidence>
<gene>
    <name evidence="6" type="ORF">F1D05_00585</name>
</gene>
<organism evidence="6 7">
    <name type="scientific">Kribbella qitaiheensis</name>
    <dbReference type="NCBI Taxonomy" id="1544730"/>
    <lineage>
        <taxon>Bacteria</taxon>
        <taxon>Bacillati</taxon>
        <taxon>Actinomycetota</taxon>
        <taxon>Actinomycetes</taxon>
        <taxon>Propionibacteriales</taxon>
        <taxon>Kribbellaceae</taxon>
        <taxon>Kribbella</taxon>
    </lineage>
</organism>
<keyword evidence="1" id="KW-0805">Transcription regulation</keyword>
<dbReference type="PROSITE" id="PS50977">
    <property type="entry name" value="HTH_TETR_2"/>
    <property type="match status" value="1"/>
</dbReference>
<protein>
    <submittedName>
        <fullName evidence="6">TetR family transcriptional regulator</fullName>
    </submittedName>
</protein>
<evidence type="ECO:0000259" key="5">
    <source>
        <dbReference type="PROSITE" id="PS50977"/>
    </source>
</evidence>
<reference evidence="7" key="1">
    <citation type="submission" date="2019-09" db="EMBL/GenBank/DDBJ databases">
        <title>Antimicrobial potential of Antarctic Bacteria.</title>
        <authorList>
            <person name="Benaud N."/>
            <person name="Edwards R.J."/>
            <person name="Ferrari B.C."/>
        </authorList>
    </citation>
    <scope>NUCLEOTIDE SEQUENCE [LARGE SCALE GENOMIC DNA]</scope>
    <source>
        <strain evidence="7">SPB151</strain>
    </source>
</reference>
<keyword evidence="7" id="KW-1185">Reference proteome</keyword>
<evidence type="ECO:0000313" key="6">
    <source>
        <dbReference type="EMBL" id="QNE16667.1"/>
    </source>
</evidence>
<dbReference type="InterPro" id="IPR001647">
    <property type="entry name" value="HTH_TetR"/>
</dbReference>
<proteinExistence type="predicted"/>
<dbReference type="PROSITE" id="PS01081">
    <property type="entry name" value="HTH_TETR_1"/>
    <property type="match status" value="1"/>
</dbReference>
<evidence type="ECO:0000256" key="2">
    <source>
        <dbReference type="ARBA" id="ARBA00023125"/>
    </source>
</evidence>
<keyword evidence="3" id="KW-0804">Transcription</keyword>
<dbReference type="AlphaFoldDB" id="A0A7G6WRQ2"/>
<dbReference type="InterPro" id="IPR009057">
    <property type="entry name" value="Homeodomain-like_sf"/>
</dbReference>
<dbReference type="GO" id="GO:0003700">
    <property type="term" value="F:DNA-binding transcription factor activity"/>
    <property type="evidence" value="ECO:0007669"/>
    <property type="project" value="TreeGrafter"/>
</dbReference>
<dbReference type="PANTHER" id="PTHR30055:SF234">
    <property type="entry name" value="HTH-TYPE TRANSCRIPTIONAL REGULATOR BETI"/>
    <property type="match status" value="1"/>
</dbReference>
<evidence type="ECO:0000313" key="7">
    <source>
        <dbReference type="Proteomes" id="UP000515563"/>
    </source>
</evidence>
<dbReference type="GO" id="GO:0000976">
    <property type="term" value="F:transcription cis-regulatory region binding"/>
    <property type="evidence" value="ECO:0007669"/>
    <property type="project" value="TreeGrafter"/>
</dbReference>
<dbReference type="SUPFAM" id="SSF46689">
    <property type="entry name" value="Homeodomain-like"/>
    <property type="match status" value="1"/>
</dbReference>
<evidence type="ECO:0000256" key="3">
    <source>
        <dbReference type="ARBA" id="ARBA00023163"/>
    </source>
</evidence>
<accession>A0A7G6WRQ2</accession>
<dbReference type="PRINTS" id="PR00455">
    <property type="entry name" value="HTHTETR"/>
</dbReference>
<reference evidence="6 7" key="2">
    <citation type="journal article" date="2020" name="Microbiol. Resour. Announc.">
        <title>Antarctic desert soil bacteria exhibit high novel natural product potential, evaluated through long-read genome sequencing and comparative genomics.</title>
        <authorList>
            <person name="Benaud N."/>
            <person name="Edwards R.J."/>
            <person name="Amos T.G."/>
            <person name="D'Agostino P.M."/>
            <person name="Gutierrez-Chavez C."/>
            <person name="Montgomery K."/>
            <person name="Nicetic I."/>
            <person name="Ferrari B.C."/>
        </authorList>
    </citation>
    <scope>NUCLEOTIDE SEQUENCE [LARGE SCALE GENOMIC DNA]</scope>
    <source>
        <strain evidence="6 7">SPB151</strain>
    </source>
</reference>
<dbReference type="Pfam" id="PF00440">
    <property type="entry name" value="TetR_N"/>
    <property type="match status" value="1"/>
</dbReference>
<dbReference type="KEGG" id="kqi:F1D05_00585"/>
<feature type="domain" description="HTH tetR-type" evidence="5">
    <location>
        <begin position="10"/>
        <end position="70"/>
    </location>
</feature>
<name>A0A7G6WRQ2_9ACTN</name>
<evidence type="ECO:0000256" key="1">
    <source>
        <dbReference type="ARBA" id="ARBA00023015"/>
    </source>
</evidence>
<dbReference type="InterPro" id="IPR023772">
    <property type="entry name" value="DNA-bd_HTH_TetR-type_CS"/>
</dbReference>
<dbReference type="Proteomes" id="UP000515563">
    <property type="component" value="Chromosome"/>
</dbReference>
<dbReference type="RefSeq" id="WP_185445263.1">
    <property type="nucleotide sequence ID" value="NZ_CP043661.1"/>
</dbReference>
<sequence length="217" mass="23436">MPGLRTRKKQQTYDALSAAAIALFLERGFDQVSVADIAAAANVSKPTLFKYFATKQDLVLHRIADHAHESARLLQEANAGAIPAEGRVAWAAGILRDAFVAGLDRRDPVTGLNDDPEVLAYYRLVFETPTLAIRVQQFIAEDQTALADALGNDLTAEVAAAQLISTQQVLARRNYRAMAGGITAAKQYPTAHAEALTAYSTFPGTHPTKSNLRESKS</sequence>
<feature type="DNA-binding region" description="H-T-H motif" evidence="4">
    <location>
        <begin position="33"/>
        <end position="52"/>
    </location>
</feature>
<dbReference type="Gene3D" id="1.10.357.10">
    <property type="entry name" value="Tetracycline Repressor, domain 2"/>
    <property type="match status" value="1"/>
</dbReference>
<dbReference type="PANTHER" id="PTHR30055">
    <property type="entry name" value="HTH-TYPE TRANSCRIPTIONAL REGULATOR RUTR"/>
    <property type="match status" value="1"/>
</dbReference>
<keyword evidence="2 4" id="KW-0238">DNA-binding</keyword>